<feature type="domain" description="C2" evidence="4">
    <location>
        <begin position="296"/>
        <end position="427"/>
    </location>
</feature>
<proteinExistence type="predicted"/>
<sequence>MASHHATAQRVTSSKAQLALGAVHNWSRRSMRKRRASIPSQNDAMPVQKPHQPFSFSSHVLYGSLAGGFGLLAVVFLSVCIAKRNRQSYRSGPLRPQTAVALKYANVKGPGGLKNSPSSLPSPLSSDSSQSSPVVPVRPSLPSPQTLRRVQPSQLGPHRGYINFTLRYNIISSALQVNIVSCRDLPELAIAADGQCLLDPYVKLQLLPEKQHRVKTRLVRATRNPLYEETFSMYGIEPEQLNATSLHFAVIAFDRYSRDTLLAEAVYPLKEADLNVVESKSVELELGGRGEDLGEDRGQILISLCYQPTTNRVAVVLLKAKNLPKFDITGMADPYVKLYMVYNGQRIAKKKSHVKKRTLSPVYNESFVFELPSSDMRDLDSIQFEIVVMDWDRVTKNEVMGRCVIGSESEHWSQVRNNPRRQIAEWHTLSR</sequence>
<dbReference type="GO" id="GO:0005886">
    <property type="term" value="C:plasma membrane"/>
    <property type="evidence" value="ECO:0007669"/>
    <property type="project" value="TreeGrafter"/>
</dbReference>
<dbReference type="Pfam" id="PF00168">
    <property type="entry name" value="C2"/>
    <property type="match status" value="2"/>
</dbReference>
<dbReference type="Gene3D" id="2.60.40.150">
    <property type="entry name" value="C2 domain"/>
    <property type="match status" value="2"/>
</dbReference>
<dbReference type="PANTHER" id="PTHR10024">
    <property type="entry name" value="SYNAPTOTAGMIN"/>
    <property type="match status" value="1"/>
</dbReference>
<feature type="compositionally biased region" description="Low complexity" evidence="2">
    <location>
        <begin position="116"/>
        <end position="144"/>
    </location>
</feature>
<dbReference type="InterPro" id="IPR001565">
    <property type="entry name" value="Synaptotagmin"/>
</dbReference>
<evidence type="ECO:0000259" key="4">
    <source>
        <dbReference type="PROSITE" id="PS50004"/>
    </source>
</evidence>
<dbReference type="GO" id="GO:0006906">
    <property type="term" value="P:vesicle fusion"/>
    <property type="evidence" value="ECO:0007669"/>
    <property type="project" value="TreeGrafter"/>
</dbReference>
<feature type="region of interest" description="Disordered" evidence="2">
    <location>
        <begin position="28"/>
        <end position="50"/>
    </location>
</feature>
<dbReference type="GO" id="GO:0001786">
    <property type="term" value="F:phosphatidylserine binding"/>
    <property type="evidence" value="ECO:0007669"/>
    <property type="project" value="TreeGrafter"/>
</dbReference>
<keyword evidence="3" id="KW-0472">Membrane</keyword>
<dbReference type="GO" id="GO:0005544">
    <property type="term" value="F:calcium-dependent phospholipid binding"/>
    <property type="evidence" value="ECO:0007669"/>
    <property type="project" value="TreeGrafter"/>
</dbReference>
<dbReference type="PANTHER" id="PTHR10024:SF369">
    <property type="entry name" value="FI18813P1"/>
    <property type="match status" value="1"/>
</dbReference>
<dbReference type="SUPFAM" id="SSF49562">
    <property type="entry name" value="C2 domain (Calcium/lipid-binding domain, CaLB)"/>
    <property type="match status" value="2"/>
</dbReference>
<dbReference type="PRINTS" id="PR00399">
    <property type="entry name" value="SYNAPTOTAGMN"/>
</dbReference>
<dbReference type="GO" id="GO:0030276">
    <property type="term" value="F:clathrin binding"/>
    <property type="evidence" value="ECO:0007669"/>
    <property type="project" value="TreeGrafter"/>
</dbReference>
<dbReference type="InterPro" id="IPR035892">
    <property type="entry name" value="C2_domain_sf"/>
</dbReference>
<dbReference type="FunFam" id="2.60.40.150:FF:000039">
    <property type="entry name" value="Synaptotagmin 11"/>
    <property type="match status" value="1"/>
</dbReference>
<protein>
    <submittedName>
        <fullName evidence="6">C2 domain-containing protein</fullName>
    </submittedName>
</protein>
<feature type="transmembrane region" description="Helical" evidence="3">
    <location>
        <begin position="60"/>
        <end position="82"/>
    </location>
</feature>
<feature type="domain" description="C2" evidence="4">
    <location>
        <begin position="158"/>
        <end position="286"/>
    </location>
</feature>
<dbReference type="WBParaSite" id="ALUE_0000441601-mRNA-1">
    <property type="protein sequence ID" value="ALUE_0000441601-mRNA-1"/>
    <property type="gene ID" value="ALUE_0000441601"/>
</dbReference>
<dbReference type="CDD" id="cd08404">
    <property type="entry name" value="C2B_Synaptotagmin-4"/>
    <property type="match status" value="1"/>
</dbReference>
<dbReference type="GO" id="GO:0070382">
    <property type="term" value="C:exocytic vesicle"/>
    <property type="evidence" value="ECO:0007669"/>
    <property type="project" value="TreeGrafter"/>
</dbReference>
<evidence type="ECO:0000313" key="5">
    <source>
        <dbReference type="Proteomes" id="UP000036681"/>
    </source>
</evidence>
<dbReference type="GO" id="GO:0030424">
    <property type="term" value="C:axon"/>
    <property type="evidence" value="ECO:0007669"/>
    <property type="project" value="TreeGrafter"/>
</dbReference>
<reference evidence="6" key="1">
    <citation type="submission" date="2023-03" db="UniProtKB">
        <authorList>
            <consortium name="WormBaseParasite"/>
        </authorList>
    </citation>
    <scope>IDENTIFICATION</scope>
</reference>
<dbReference type="InterPro" id="IPR000008">
    <property type="entry name" value="C2_dom"/>
</dbReference>
<dbReference type="AlphaFoldDB" id="A0A9J2P3Y0"/>
<evidence type="ECO:0000256" key="3">
    <source>
        <dbReference type="SAM" id="Phobius"/>
    </source>
</evidence>
<dbReference type="PRINTS" id="PR00360">
    <property type="entry name" value="C2DOMAIN"/>
</dbReference>
<evidence type="ECO:0000313" key="6">
    <source>
        <dbReference type="WBParaSite" id="ALUE_0000441601-mRNA-1"/>
    </source>
</evidence>
<dbReference type="Proteomes" id="UP000036681">
    <property type="component" value="Unplaced"/>
</dbReference>
<keyword evidence="1" id="KW-0677">Repeat</keyword>
<keyword evidence="3" id="KW-0812">Transmembrane</keyword>
<organism evidence="5 6">
    <name type="scientific">Ascaris lumbricoides</name>
    <name type="common">Giant roundworm</name>
    <dbReference type="NCBI Taxonomy" id="6252"/>
    <lineage>
        <taxon>Eukaryota</taxon>
        <taxon>Metazoa</taxon>
        <taxon>Ecdysozoa</taxon>
        <taxon>Nematoda</taxon>
        <taxon>Chromadorea</taxon>
        <taxon>Rhabditida</taxon>
        <taxon>Spirurina</taxon>
        <taxon>Ascaridomorpha</taxon>
        <taxon>Ascaridoidea</taxon>
        <taxon>Ascarididae</taxon>
        <taxon>Ascaris</taxon>
    </lineage>
</organism>
<dbReference type="GO" id="GO:0005509">
    <property type="term" value="F:calcium ion binding"/>
    <property type="evidence" value="ECO:0007669"/>
    <property type="project" value="TreeGrafter"/>
</dbReference>
<dbReference type="GO" id="GO:0000149">
    <property type="term" value="F:SNARE binding"/>
    <property type="evidence" value="ECO:0007669"/>
    <property type="project" value="TreeGrafter"/>
</dbReference>
<name>A0A9J2P3Y0_ASCLU</name>
<keyword evidence="5" id="KW-1185">Reference proteome</keyword>
<evidence type="ECO:0000256" key="1">
    <source>
        <dbReference type="ARBA" id="ARBA00022737"/>
    </source>
</evidence>
<dbReference type="GO" id="GO:0098793">
    <property type="term" value="C:presynapse"/>
    <property type="evidence" value="ECO:0007669"/>
    <property type="project" value="GOC"/>
</dbReference>
<feature type="compositionally biased region" description="Polar residues" evidence="2">
    <location>
        <begin position="145"/>
        <end position="154"/>
    </location>
</feature>
<dbReference type="GO" id="GO:0048791">
    <property type="term" value="P:calcium ion-regulated exocytosis of neurotransmitter"/>
    <property type="evidence" value="ECO:0007669"/>
    <property type="project" value="TreeGrafter"/>
</dbReference>
<accession>A0A9J2P3Y0</accession>
<keyword evidence="3" id="KW-1133">Transmembrane helix</keyword>
<feature type="region of interest" description="Disordered" evidence="2">
    <location>
        <begin position="112"/>
        <end position="154"/>
    </location>
</feature>
<dbReference type="PROSITE" id="PS50004">
    <property type="entry name" value="C2"/>
    <property type="match status" value="2"/>
</dbReference>
<evidence type="ECO:0000256" key="2">
    <source>
        <dbReference type="SAM" id="MobiDB-lite"/>
    </source>
</evidence>
<dbReference type="SMART" id="SM00239">
    <property type="entry name" value="C2"/>
    <property type="match status" value="2"/>
</dbReference>